<reference evidence="1 2" key="1">
    <citation type="submission" date="2017-09" db="EMBL/GenBank/DDBJ databases">
        <title>Depth-based differentiation of microbial function through sediment-hosted aquifers and enrichment of novel symbionts in the deep terrestrial subsurface.</title>
        <authorList>
            <person name="Probst A.J."/>
            <person name="Ladd B."/>
            <person name="Jarett J.K."/>
            <person name="Geller-Mcgrath D.E."/>
            <person name="Sieber C.M."/>
            <person name="Emerson J.B."/>
            <person name="Anantharaman K."/>
            <person name="Thomas B.C."/>
            <person name="Malmstrom R."/>
            <person name="Stieglmeier M."/>
            <person name="Klingl A."/>
            <person name="Woyke T."/>
            <person name="Ryan C.M."/>
            <person name="Banfield J.F."/>
        </authorList>
    </citation>
    <scope>NUCLEOTIDE SEQUENCE [LARGE SCALE GENOMIC DNA]</scope>
    <source>
        <strain evidence="1">CG17_big_fil_post_rev_8_21_14_2_50_48_46</strain>
    </source>
</reference>
<name>A0A2M7FZF9_9BACT</name>
<protein>
    <submittedName>
        <fullName evidence="1">Shikimate kinase</fullName>
    </submittedName>
</protein>
<sequence length="175" mass="20275">MSVGHALAERTGYKLFHNHMSIELALQFFDYGTPAFRRLVEHFRQEIFAEAIAAPLPGLIFTWVWAFDQPQDREYLFQLTSAFAQAGGQRYLVELEADPKLLFERNRGEFRLQHKPSKRNLDHSEAHLKEVLAQHRLNSGPEEADLFSDPYLRINNSALSPDQVAEKIQAHFQLR</sequence>
<keyword evidence="1" id="KW-0808">Transferase</keyword>
<keyword evidence="1" id="KW-0418">Kinase</keyword>
<proteinExistence type="predicted"/>
<dbReference type="SUPFAM" id="SSF52540">
    <property type="entry name" value="P-loop containing nucleoside triphosphate hydrolases"/>
    <property type="match status" value="1"/>
</dbReference>
<dbReference type="AlphaFoldDB" id="A0A2M7FZF9"/>
<dbReference type="Gene3D" id="3.40.50.300">
    <property type="entry name" value="P-loop containing nucleotide triphosphate hydrolases"/>
    <property type="match status" value="1"/>
</dbReference>
<gene>
    <name evidence="1" type="ORF">COW36_21030</name>
</gene>
<dbReference type="InterPro" id="IPR027417">
    <property type="entry name" value="P-loop_NTPase"/>
</dbReference>
<dbReference type="EMBL" id="PFFQ01000059">
    <property type="protein sequence ID" value="PIW14652.1"/>
    <property type="molecule type" value="Genomic_DNA"/>
</dbReference>
<accession>A0A2M7FZF9</accession>
<evidence type="ECO:0000313" key="2">
    <source>
        <dbReference type="Proteomes" id="UP000231019"/>
    </source>
</evidence>
<comment type="caution">
    <text evidence="1">The sequence shown here is derived from an EMBL/GenBank/DDBJ whole genome shotgun (WGS) entry which is preliminary data.</text>
</comment>
<dbReference type="Proteomes" id="UP000231019">
    <property type="component" value="Unassembled WGS sequence"/>
</dbReference>
<dbReference type="GO" id="GO:0016301">
    <property type="term" value="F:kinase activity"/>
    <property type="evidence" value="ECO:0007669"/>
    <property type="project" value="UniProtKB-KW"/>
</dbReference>
<evidence type="ECO:0000313" key="1">
    <source>
        <dbReference type="EMBL" id="PIW14652.1"/>
    </source>
</evidence>
<organism evidence="1 2">
    <name type="scientific">bacterium (Candidatus Blackallbacteria) CG17_big_fil_post_rev_8_21_14_2_50_48_46</name>
    <dbReference type="NCBI Taxonomy" id="2014261"/>
    <lineage>
        <taxon>Bacteria</taxon>
        <taxon>Candidatus Blackallbacteria</taxon>
    </lineage>
</organism>